<sequence>MPRLLALSFLGLLATACAPRRPAPGAANEPRPDVVLEGAHLRSYEGDTLQVSGTASRVLYRRAGGEVQATDVVVRLPPGKGAQGSAGRPPEGTTITAPNMDGSLASKTWVGTGGVVVRTGEGLVANTPRLTYNSDSRQAHGEEGVTMKGPDYQMRADRFTLSAADQTFTFEGTVQAVLGGATE</sequence>
<dbReference type="PROSITE" id="PS00430">
    <property type="entry name" value="TONB_DEPENDENT_REC_1"/>
    <property type="match status" value="1"/>
</dbReference>
<accession>A0A3A8IB45</accession>
<protein>
    <submittedName>
        <fullName evidence="1">LPS export ABC transporter periplasmic protein LptC</fullName>
    </submittedName>
</protein>
<proteinExistence type="predicted"/>
<name>A0A3A8IB45_9BACT</name>
<reference evidence="1 2" key="1">
    <citation type="submission" date="2020-05" db="EMBL/GenBank/DDBJ databases">
        <authorList>
            <person name="Whitworth D."/>
        </authorList>
    </citation>
    <scope>NUCLEOTIDE SEQUENCE [LARGE SCALE GENOMIC DNA]</scope>
    <source>
        <strain evidence="1 2">AB043B</strain>
    </source>
</reference>
<dbReference type="RefSeq" id="WP_120524639.1">
    <property type="nucleotide sequence ID" value="NZ_JABFJV010000029.1"/>
</dbReference>
<dbReference type="EMBL" id="JABFJV010000029">
    <property type="protein sequence ID" value="NOK33099.1"/>
    <property type="molecule type" value="Genomic_DNA"/>
</dbReference>
<organism evidence="1 2">
    <name type="scientific">Corallococcus exercitus</name>
    <dbReference type="NCBI Taxonomy" id="2316736"/>
    <lineage>
        <taxon>Bacteria</taxon>
        <taxon>Pseudomonadati</taxon>
        <taxon>Myxococcota</taxon>
        <taxon>Myxococcia</taxon>
        <taxon>Myxococcales</taxon>
        <taxon>Cystobacterineae</taxon>
        <taxon>Myxococcaceae</taxon>
        <taxon>Corallococcus</taxon>
    </lineage>
</organism>
<dbReference type="Gene3D" id="2.60.450.10">
    <property type="entry name" value="Lipopolysaccharide (LPS) transport protein A like domain"/>
    <property type="match status" value="1"/>
</dbReference>
<dbReference type="InterPro" id="IPR010664">
    <property type="entry name" value="LipoPS_assembly_LptC-rel"/>
</dbReference>
<gene>
    <name evidence="1" type="primary">lptC</name>
    <name evidence="1" type="ORF">HMI49_07820</name>
</gene>
<dbReference type="AlphaFoldDB" id="A0A3A8IB45"/>
<keyword evidence="2" id="KW-1185">Reference proteome</keyword>
<dbReference type="Proteomes" id="UP000563426">
    <property type="component" value="Unassembled WGS sequence"/>
</dbReference>
<dbReference type="PROSITE" id="PS51257">
    <property type="entry name" value="PROKAR_LIPOPROTEIN"/>
    <property type="match status" value="1"/>
</dbReference>
<comment type="caution">
    <text evidence="1">The sequence shown here is derived from an EMBL/GenBank/DDBJ whole genome shotgun (WGS) entry which is preliminary data.</text>
</comment>
<evidence type="ECO:0000313" key="2">
    <source>
        <dbReference type="Proteomes" id="UP000563426"/>
    </source>
</evidence>
<dbReference type="InterPro" id="IPR010916">
    <property type="entry name" value="TonB_box_CS"/>
</dbReference>
<evidence type="ECO:0000313" key="1">
    <source>
        <dbReference type="EMBL" id="NOK33099.1"/>
    </source>
</evidence>
<dbReference type="OrthoDB" id="5511991at2"/>
<dbReference type="Pfam" id="PF06835">
    <property type="entry name" value="LptC"/>
    <property type="match status" value="1"/>
</dbReference>